<feature type="transmembrane region" description="Helical" evidence="8">
    <location>
        <begin position="282"/>
        <end position="315"/>
    </location>
</feature>
<dbReference type="Proteomes" id="UP000076717">
    <property type="component" value="Unassembled WGS sequence"/>
</dbReference>
<dbReference type="GO" id="GO:0005886">
    <property type="term" value="C:plasma membrane"/>
    <property type="evidence" value="ECO:0007669"/>
    <property type="project" value="UniProtKB-SubCell"/>
</dbReference>
<reference evidence="9 11" key="1">
    <citation type="submission" date="2015-08" db="EMBL/GenBank/DDBJ databases">
        <title>Draft Genome Sequence of Rathayibacter sp. Strain VKM Ac-2596 Isolated from Leaf Gall Induced by Plant-Parasitic Nematodes.</title>
        <authorList>
            <person name="Vasilenko O.V."/>
            <person name="Starodumova I.P."/>
            <person name="Tarlachkov S.V."/>
            <person name="Dorofeeva L.V."/>
            <person name="Evtushenko L.I."/>
        </authorList>
    </citation>
    <scope>NUCLEOTIDE SEQUENCE [LARGE SCALE GENOMIC DNA]</scope>
    <source>
        <strain evidence="9 11">VKM Ac-2596</strain>
    </source>
</reference>
<protein>
    <submittedName>
        <fullName evidence="10">AI-2E family transporter</fullName>
    </submittedName>
    <submittedName>
        <fullName evidence="9">Pheromone autoinducer 2 transporter</fullName>
    </submittedName>
</protein>
<dbReference type="PATRIC" id="fig|1671680.3.peg.121"/>
<evidence type="ECO:0000256" key="6">
    <source>
        <dbReference type="ARBA" id="ARBA00022989"/>
    </source>
</evidence>
<keyword evidence="7 8" id="KW-0472">Membrane</keyword>
<dbReference type="PANTHER" id="PTHR21716:SF53">
    <property type="entry name" value="PERMEASE PERM-RELATED"/>
    <property type="match status" value="1"/>
</dbReference>
<evidence type="ECO:0000256" key="2">
    <source>
        <dbReference type="ARBA" id="ARBA00009773"/>
    </source>
</evidence>
<dbReference type="OrthoDB" id="9784366at2"/>
<feature type="transmembrane region" description="Helical" evidence="8">
    <location>
        <begin position="69"/>
        <end position="86"/>
    </location>
</feature>
<dbReference type="PANTHER" id="PTHR21716">
    <property type="entry name" value="TRANSMEMBRANE PROTEIN"/>
    <property type="match status" value="1"/>
</dbReference>
<keyword evidence="4" id="KW-1003">Cell membrane</keyword>
<evidence type="ECO:0000313" key="11">
    <source>
        <dbReference type="Proteomes" id="UP000076717"/>
    </source>
</evidence>
<name>A0A166DAW6_9MICO</name>
<sequence length="393" mass="41650">MRLGRSRRTSGTRAVERAAQAIDPRPTPVPDSAFVSDGMRIAGAWAWRVLVVVAALAVVALLVIELRLIVIPLLLAIVIAALLVPFSSFLQRHRWPKWLAVVVSELGIVLVIGGLLFLVVTQVYAGFDDLSRQTVQSYADLKAWLLESPLHLTENDINQYAQQALTALQQDSGVLVSGALSVGSTVGHVLTGVLLTLFSTLFILIDGPNIWRWVVRLFPRRARASVDGAGRAGWVTLTNFVKVQILVAFVDAVGIGLGSFFLGVPLAIPIGVLVFLGSFVPVIGAVVTGALAVFIALVYNGPLIALILLIVVLGVQQLEGHILQPLIMGSAVKVHPLAVVLAVAGGSILAGIAGAFFAVPFVATLNVMVKYVASGSWRSSARTPEKGAAEYAD</sequence>
<dbReference type="KEGG" id="rte:GSU10_10065"/>
<keyword evidence="3" id="KW-0813">Transport</keyword>
<keyword evidence="11" id="KW-1185">Reference proteome</keyword>
<dbReference type="InterPro" id="IPR002549">
    <property type="entry name" value="AI-2E-like"/>
</dbReference>
<comment type="similarity">
    <text evidence="2">Belongs to the autoinducer-2 exporter (AI-2E) (TC 2.A.86) family.</text>
</comment>
<keyword evidence="5 8" id="KW-0812">Transmembrane</keyword>
<evidence type="ECO:0000313" key="12">
    <source>
        <dbReference type="Proteomes" id="UP000465031"/>
    </source>
</evidence>
<feature type="transmembrane region" description="Helical" evidence="8">
    <location>
        <begin position="336"/>
        <end position="363"/>
    </location>
</feature>
<feature type="transmembrane region" description="Helical" evidence="8">
    <location>
        <begin position="45"/>
        <end position="63"/>
    </location>
</feature>
<evidence type="ECO:0000256" key="5">
    <source>
        <dbReference type="ARBA" id="ARBA00022692"/>
    </source>
</evidence>
<accession>A0A166DAW6</accession>
<organism evidence="9 11">
    <name type="scientific">Rathayibacter tanaceti</name>
    <dbReference type="NCBI Taxonomy" id="1671680"/>
    <lineage>
        <taxon>Bacteria</taxon>
        <taxon>Bacillati</taxon>
        <taxon>Actinomycetota</taxon>
        <taxon>Actinomycetes</taxon>
        <taxon>Micrococcales</taxon>
        <taxon>Microbacteriaceae</taxon>
        <taxon>Rathayibacter</taxon>
    </lineage>
</organism>
<dbReference type="EMBL" id="CP047186">
    <property type="protein sequence ID" value="QHC55940.1"/>
    <property type="molecule type" value="Genomic_DNA"/>
</dbReference>
<evidence type="ECO:0000313" key="9">
    <source>
        <dbReference type="EMBL" id="KZX22757.1"/>
    </source>
</evidence>
<dbReference type="Pfam" id="PF01594">
    <property type="entry name" value="AI-2E_transport"/>
    <property type="match status" value="1"/>
</dbReference>
<reference evidence="10" key="2">
    <citation type="submission" date="2019-12" db="EMBL/GenBank/DDBJ databases">
        <title>Complete and Draft Genome Sequences of New Strains and Members of Some Known Species of the Genus Rathayibacter isolated from Plants.</title>
        <authorList>
            <person name="Tarlachkov S.V."/>
            <person name="Starodumova I.P."/>
            <person name="Dorofeeva L.V."/>
            <person name="Prisyazhnaya N.V."/>
            <person name="Leyn S.A."/>
            <person name="Zlamal J.E."/>
            <person name="Elane M.L."/>
            <person name="Osterman A.L."/>
            <person name="Nadler S.A."/>
            <person name="Subbotin S.A."/>
            <person name="Evtushenko L.I."/>
        </authorList>
    </citation>
    <scope>NUCLEOTIDE SEQUENCE</scope>
    <source>
        <strain evidence="10">VKM Ac-2761</strain>
    </source>
</reference>
<dbReference type="EMBL" id="LIIN01000002">
    <property type="protein sequence ID" value="KZX22757.1"/>
    <property type="molecule type" value="Genomic_DNA"/>
</dbReference>
<dbReference type="AlphaFoldDB" id="A0A166DAW6"/>
<proteinExistence type="inferred from homology"/>
<evidence type="ECO:0000256" key="7">
    <source>
        <dbReference type="ARBA" id="ARBA00023136"/>
    </source>
</evidence>
<dbReference type="RefSeq" id="WP_068207236.1">
    <property type="nucleotide sequence ID" value="NZ_CP047186.1"/>
</dbReference>
<dbReference type="GO" id="GO:0055085">
    <property type="term" value="P:transmembrane transport"/>
    <property type="evidence" value="ECO:0007669"/>
    <property type="project" value="TreeGrafter"/>
</dbReference>
<keyword evidence="6 8" id="KW-1133">Transmembrane helix</keyword>
<feature type="transmembrane region" description="Helical" evidence="8">
    <location>
        <begin position="98"/>
        <end position="125"/>
    </location>
</feature>
<reference evidence="12" key="3">
    <citation type="submission" date="2019-12" db="EMBL/GenBank/DDBJ databases">
        <title>Complete and draft genome sequences of new strains and members of some known species of the genus Rathayibacter isolated from plants.</title>
        <authorList>
            <person name="Tarlachkov S.V."/>
            <person name="Starodumova I.P."/>
            <person name="Dorofeeva L.V."/>
            <person name="Prisyazhnaya N.V."/>
            <person name="Leyn S."/>
            <person name="Zlamal J."/>
            <person name="Elan M."/>
            <person name="Osterman A.L."/>
            <person name="Nadler S."/>
            <person name="Subbotin S.A."/>
            <person name="Evtushenko L.I."/>
        </authorList>
    </citation>
    <scope>NUCLEOTIDE SEQUENCE [LARGE SCALE GENOMIC DNA]</scope>
    <source>
        <strain evidence="12">VKM Ac-2761</strain>
    </source>
</reference>
<feature type="transmembrane region" description="Helical" evidence="8">
    <location>
        <begin position="189"/>
        <end position="211"/>
    </location>
</feature>
<dbReference type="Proteomes" id="UP000465031">
    <property type="component" value="Chromosome"/>
</dbReference>
<gene>
    <name evidence="9" type="ORF">ACH61_00111</name>
    <name evidence="10" type="ORF">GSU10_10065</name>
</gene>
<evidence type="ECO:0000256" key="4">
    <source>
        <dbReference type="ARBA" id="ARBA00022475"/>
    </source>
</evidence>
<evidence type="ECO:0000313" key="10">
    <source>
        <dbReference type="EMBL" id="QHC55940.1"/>
    </source>
</evidence>
<evidence type="ECO:0000256" key="8">
    <source>
        <dbReference type="SAM" id="Phobius"/>
    </source>
</evidence>
<evidence type="ECO:0000256" key="1">
    <source>
        <dbReference type="ARBA" id="ARBA00004651"/>
    </source>
</evidence>
<feature type="transmembrane region" description="Helical" evidence="8">
    <location>
        <begin position="245"/>
        <end position="276"/>
    </location>
</feature>
<evidence type="ECO:0000256" key="3">
    <source>
        <dbReference type="ARBA" id="ARBA00022448"/>
    </source>
</evidence>
<comment type="subcellular location">
    <subcellularLocation>
        <location evidence="1">Cell membrane</location>
        <topology evidence="1">Multi-pass membrane protein</topology>
    </subcellularLocation>
</comment>